<sequence length="870" mass="96106">MGFDLYYVHLIEFNVRSLLITCLITLLSTSTVATGAEVTATYFSGLRDRGLFSLAESVALNRLAADDLSNDERAALSLELSKTFAQHAIHTLDTEQIDLYQRAESVIEKFLAVQPRHPRALELRLQRAMIDLERGRSLRWTAELTRSDSAALSAKGFLKKAATELQTLSDQIHKAFRRRTRGIASSDDRVDPAELYQWEEQARLGAAQAMIAAARLNPRGDSNSNRALQEADRLLEKLARGVERNPITRSAKIWRAEVARLSGDGQAARRRLADIEPTSLTPQDRDAMAAVSVRILLDEDKPDAAAELLVNYRKERGSLSGELQLLKVQTLVELERAARAINVPELAVDVQRQIDLAVERAKVEVGGVWAYRCRLAADAVGNERQFGPEIAAQIERAERLAATGKTSEAADAYFSSAEAMVESGDSSAAAKYAFRAGSLASSENNYQSAKKFFLAAAKFDRNDPLSAQAHLMAAWCAGRSSNSQKAIAEYRRLLEEHREIYSSAATNAEATLMLARLEESRRQYSRALPLYRDTLTIAEKADVARAGIARCLDRLLAFLAEESAQADDPKIREVRQQQLQEWSNTASSEFADLAAGLPDVETRWSPHDAEFAVVAAQRLSKLPTNQTDLALNLAERALRSSEFQRPNDREFWQKIGEAADGLRSAIRVSAGDFSGGLADDSELRRMTVTARISLLQDLRLRLSELSVGPRTQCGRLMLKIVESVEGNGSRLKPAERWLLAKAKAEADIAVGELDRAEQTVEQLTQMAGSDAGRMREAAQIAERLGERGAERTLDLWQRITARLPAGSDEWLAARINSVEALITLGRLDEARKLIRVTRLLAPNAGDAELRNRLNELDAATNSDSARPNSR</sequence>
<organism evidence="2 3">
    <name type="scientific">Stratiformator vulcanicus</name>
    <dbReference type="NCBI Taxonomy" id="2527980"/>
    <lineage>
        <taxon>Bacteria</taxon>
        <taxon>Pseudomonadati</taxon>
        <taxon>Planctomycetota</taxon>
        <taxon>Planctomycetia</taxon>
        <taxon>Planctomycetales</taxon>
        <taxon>Planctomycetaceae</taxon>
        <taxon>Stratiformator</taxon>
    </lineage>
</organism>
<gene>
    <name evidence="2" type="ORF">Pan189_14570</name>
</gene>
<feature type="coiled-coil region" evidence="1">
    <location>
        <begin position="739"/>
        <end position="766"/>
    </location>
</feature>
<proteinExistence type="predicted"/>
<name>A0A517QZM6_9PLAN</name>
<protein>
    <submittedName>
        <fullName evidence="2">Uncharacterized protein</fullName>
    </submittedName>
</protein>
<reference evidence="2 3" key="1">
    <citation type="submission" date="2019-02" db="EMBL/GenBank/DDBJ databases">
        <title>Deep-cultivation of Planctomycetes and their phenomic and genomic characterization uncovers novel biology.</title>
        <authorList>
            <person name="Wiegand S."/>
            <person name="Jogler M."/>
            <person name="Boedeker C."/>
            <person name="Pinto D."/>
            <person name="Vollmers J."/>
            <person name="Rivas-Marin E."/>
            <person name="Kohn T."/>
            <person name="Peeters S.H."/>
            <person name="Heuer A."/>
            <person name="Rast P."/>
            <person name="Oberbeckmann S."/>
            <person name="Bunk B."/>
            <person name="Jeske O."/>
            <person name="Meyerdierks A."/>
            <person name="Storesund J.E."/>
            <person name="Kallscheuer N."/>
            <person name="Luecker S."/>
            <person name="Lage O.M."/>
            <person name="Pohl T."/>
            <person name="Merkel B.J."/>
            <person name="Hornburger P."/>
            <person name="Mueller R.-W."/>
            <person name="Bruemmer F."/>
            <person name="Labrenz M."/>
            <person name="Spormann A.M."/>
            <person name="Op den Camp H."/>
            <person name="Overmann J."/>
            <person name="Amann R."/>
            <person name="Jetten M.S.M."/>
            <person name="Mascher T."/>
            <person name="Medema M.H."/>
            <person name="Devos D.P."/>
            <person name="Kaster A.-K."/>
            <person name="Ovreas L."/>
            <person name="Rohde M."/>
            <person name="Galperin M.Y."/>
            <person name="Jogler C."/>
        </authorList>
    </citation>
    <scope>NUCLEOTIDE SEQUENCE [LARGE SCALE GENOMIC DNA]</scope>
    <source>
        <strain evidence="2 3">Pan189</strain>
    </source>
</reference>
<evidence type="ECO:0000313" key="2">
    <source>
        <dbReference type="EMBL" id="QDT37089.1"/>
    </source>
</evidence>
<dbReference type="EMBL" id="CP036268">
    <property type="protein sequence ID" value="QDT37089.1"/>
    <property type="molecule type" value="Genomic_DNA"/>
</dbReference>
<dbReference type="SUPFAM" id="SSF48452">
    <property type="entry name" value="TPR-like"/>
    <property type="match status" value="1"/>
</dbReference>
<evidence type="ECO:0000256" key="1">
    <source>
        <dbReference type="SAM" id="Coils"/>
    </source>
</evidence>
<dbReference type="KEGG" id="svp:Pan189_14570"/>
<evidence type="ECO:0000313" key="3">
    <source>
        <dbReference type="Proteomes" id="UP000317318"/>
    </source>
</evidence>
<keyword evidence="1" id="KW-0175">Coiled coil</keyword>
<dbReference type="Gene3D" id="1.25.40.10">
    <property type="entry name" value="Tetratricopeptide repeat domain"/>
    <property type="match status" value="1"/>
</dbReference>
<accession>A0A517QZM6</accession>
<dbReference type="AlphaFoldDB" id="A0A517QZM6"/>
<dbReference type="OrthoDB" id="240605at2"/>
<dbReference type="InterPro" id="IPR011990">
    <property type="entry name" value="TPR-like_helical_dom_sf"/>
</dbReference>
<dbReference type="Proteomes" id="UP000317318">
    <property type="component" value="Chromosome"/>
</dbReference>
<keyword evidence="3" id="KW-1185">Reference proteome</keyword>